<keyword evidence="6" id="KW-1185">Reference proteome</keyword>
<evidence type="ECO:0000256" key="2">
    <source>
        <dbReference type="ARBA" id="ARBA00022729"/>
    </source>
</evidence>
<dbReference type="GO" id="GO:0005886">
    <property type="term" value="C:plasma membrane"/>
    <property type="evidence" value="ECO:0007669"/>
    <property type="project" value="TreeGrafter"/>
</dbReference>
<dbReference type="SUPFAM" id="SSF52058">
    <property type="entry name" value="L domain-like"/>
    <property type="match status" value="1"/>
</dbReference>
<evidence type="ECO:0000256" key="1">
    <source>
        <dbReference type="ARBA" id="ARBA00022614"/>
    </source>
</evidence>
<proteinExistence type="predicted"/>
<keyword evidence="3" id="KW-0677">Repeat</keyword>
<name>A0A8S1EST9_9PELO</name>
<dbReference type="AlphaFoldDB" id="A0A8S1EST9"/>
<dbReference type="Proteomes" id="UP000494206">
    <property type="component" value="Unassembled WGS sequence"/>
</dbReference>
<comment type="caution">
    <text evidence="5">The sequence shown here is derived from an EMBL/GenBank/DDBJ whole genome shotgun (WGS) entry which is preliminary data.</text>
</comment>
<dbReference type="InterPro" id="IPR026906">
    <property type="entry name" value="LRR_5"/>
</dbReference>
<dbReference type="InterPro" id="IPR050541">
    <property type="entry name" value="LRR_TM_domain-containing"/>
</dbReference>
<keyword evidence="1" id="KW-0433">Leucine-rich repeat</keyword>
<dbReference type="PANTHER" id="PTHR24369">
    <property type="entry name" value="ANTIGEN BSP, PUTATIVE-RELATED"/>
    <property type="match status" value="1"/>
</dbReference>
<feature type="chain" id="PRO_5035817367" evidence="4">
    <location>
        <begin position="22"/>
        <end position="374"/>
    </location>
</feature>
<accession>A0A8S1EST9</accession>
<dbReference type="Pfam" id="PF13855">
    <property type="entry name" value="LRR_8"/>
    <property type="match status" value="1"/>
</dbReference>
<dbReference type="Pfam" id="PF13306">
    <property type="entry name" value="LRR_5"/>
    <property type="match status" value="1"/>
</dbReference>
<dbReference type="Gene3D" id="3.80.10.10">
    <property type="entry name" value="Ribonuclease Inhibitor"/>
    <property type="match status" value="2"/>
</dbReference>
<gene>
    <name evidence="5" type="ORF">CBOVIS_LOCUS5573</name>
</gene>
<dbReference type="EMBL" id="CADEPM010000003">
    <property type="protein sequence ID" value="CAB3403050.1"/>
    <property type="molecule type" value="Genomic_DNA"/>
</dbReference>
<dbReference type="PANTHER" id="PTHR24369:SF210">
    <property type="entry name" value="CHAOPTIN-RELATED"/>
    <property type="match status" value="1"/>
</dbReference>
<evidence type="ECO:0000256" key="4">
    <source>
        <dbReference type="SAM" id="SignalP"/>
    </source>
</evidence>
<sequence>MPRFHWLILLLGLVLEQCSSADHNCPMACRCDESTSQITCEGPLVVTLPDRLPSGFETLIFRNTSIRAIEKNSFRKMDRLITIEFISNPHLSTIEKMAFKGLKKLRLLHFDGCRELTQLEKNAFAGIANQMGLKIIFENTPIHRIDGMAFRNAQNIRELSISGQDLALSRHCFANIHQLDFLTISGVVLIEPEIFTNSTRFHIVHIKNSNFDIPPNTFSSLSHVSHLLIEHSTIASIAPDAFTGLSTIQIIELHKNRLGTISARAFANVENFGELKLVRNTIGELDTSESIFSKALKLRVEENTVECNCSLKWMTSIEEMSDENFCSISASSRSIRSFIKAKCQQKVRTSQQPISTSSIPSILGAFFLVLIRLF</sequence>
<reference evidence="5 6" key="1">
    <citation type="submission" date="2020-04" db="EMBL/GenBank/DDBJ databases">
        <authorList>
            <person name="Laetsch R D."/>
            <person name="Stevens L."/>
            <person name="Kumar S."/>
            <person name="Blaxter L. M."/>
        </authorList>
    </citation>
    <scope>NUCLEOTIDE SEQUENCE [LARGE SCALE GENOMIC DNA]</scope>
</reference>
<evidence type="ECO:0000256" key="3">
    <source>
        <dbReference type="ARBA" id="ARBA00022737"/>
    </source>
</evidence>
<dbReference type="InterPro" id="IPR001611">
    <property type="entry name" value="Leu-rich_rpt"/>
</dbReference>
<feature type="signal peptide" evidence="4">
    <location>
        <begin position="1"/>
        <end position="21"/>
    </location>
</feature>
<keyword evidence="2 4" id="KW-0732">Signal</keyword>
<protein>
    <submittedName>
        <fullName evidence="5">Uncharacterized protein</fullName>
    </submittedName>
</protein>
<evidence type="ECO:0000313" key="5">
    <source>
        <dbReference type="EMBL" id="CAB3403050.1"/>
    </source>
</evidence>
<dbReference type="OrthoDB" id="6363818at2759"/>
<evidence type="ECO:0000313" key="6">
    <source>
        <dbReference type="Proteomes" id="UP000494206"/>
    </source>
</evidence>
<organism evidence="5 6">
    <name type="scientific">Caenorhabditis bovis</name>
    <dbReference type="NCBI Taxonomy" id="2654633"/>
    <lineage>
        <taxon>Eukaryota</taxon>
        <taxon>Metazoa</taxon>
        <taxon>Ecdysozoa</taxon>
        <taxon>Nematoda</taxon>
        <taxon>Chromadorea</taxon>
        <taxon>Rhabditida</taxon>
        <taxon>Rhabditina</taxon>
        <taxon>Rhabditomorpha</taxon>
        <taxon>Rhabditoidea</taxon>
        <taxon>Rhabditidae</taxon>
        <taxon>Peloderinae</taxon>
        <taxon>Caenorhabditis</taxon>
    </lineage>
</organism>
<dbReference type="InterPro" id="IPR032675">
    <property type="entry name" value="LRR_dom_sf"/>
</dbReference>